<dbReference type="InterPro" id="IPR046350">
    <property type="entry name" value="Cystatin_sf"/>
</dbReference>
<accession>A0ABD2ZKM0</accession>
<evidence type="ECO:0000259" key="2">
    <source>
        <dbReference type="SMART" id="SM00645"/>
    </source>
</evidence>
<dbReference type="PANTHER" id="PTHR31260:SF61">
    <property type="entry name" value="MULTICYSTATIN-LIKE ISOFORM X1"/>
    <property type="match status" value="1"/>
</dbReference>
<dbReference type="InterPro" id="IPR006462">
    <property type="entry name" value="MS5"/>
</dbReference>
<feature type="region of interest" description="Disordered" evidence="1">
    <location>
        <begin position="244"/>
        <end position="286"/>
    </location>
</feature>
<comment type="caution">
    <text evidence="3">The sequence shown here is derived from an EMBL/GenBank/DDBJ whole genome shotgun (WGS) entry which is preliminary data.</text>
</comment>
<evidence type="ECO:0000313" key="4">
    <source>
        <dbReference type="Proteomes" id="UP001630127"/>
    </source>
</evidence>
<gene>
    <name evidence="3" type="ORF">ACH5RR_018017</name>
</gene>
<organism evidence="3 4">
    <name type="scientific">Cinchona calisaya</name>
    <dbReference type="NCBI Taxonomy" id="153742"/>
    <lineage>
        <taxon>Eukaryota</taxon>
        <taxon>Viridiplantae</taxon>
        <taxon>Streptophyta</taxon>
        <taxon>Embryophyta</taxon>
        <taxon>Tracheophyta</taxon>
        <taxon>Spermatophyta</taxon>
        <taxon>Magnoliopsida</taxon>
        <taxon>eudicotyledons</taxon>
        <taxon>Gunneridae</taxon>
        <taxon>Pentapetalae</taxon>
        <taxon>asterids</taxon>
        <taxon>lamiids</taxon>
        <taxon>Gentianales</taxon>
        <taxon>Rubiaceae</taxon>
        <taxon>Cinchonoideae</taxon>
        <taxon>Cinchoneae</taxon>
        <taxon>Cinchona</taxon>
    </lineage>
</organism>
<dbReference type="AlphaFoldDB" id="A0ABD2ZKM0"/>
<proteinExistence type="predicted"/>
<dbReference type="SUPFAM" id="SSF54403">
    <property type="entry name" value="Cystatin/monellin"/>
    <property type="match status" value="1"/>
</dbReference>
<sequence length="506" mass="57383">MGDRRAISIDLNGPKLHFPHEATCYVEAAIQTISSFFKIHCLKDNEDQEELSKQQVLNCLYGPNIIPNLENYPLGNNNRVFNYARNGICLAVDYPFDKNDRICQPPNGTKRCVVRSYKIIDEEDKNAVKEEIEKHPIAAGLRVGRDFRLFDGQGIYSPSGPVEEKHAVVLVGHGDELGEEYYEFKNSYGSDWRDEGYGKIRTDLVNRISCPTEVNWELNGDEFGYYSSFRSMDKNEDKFAKDDEGYSFGSNEGVEEGGTSALKQSKKRSGTSNFGGHLLFGGKKASKTELPPQKKLKLEEFIPIEEGAKVLKAITDSNLDYKNFPLLEDELVFLKDDFLPDGVKEIDEGMWTIWSKYYQQIKDSEGFDIIDFPGVCIMAPITPLIGFENFPQTLMELNNEAESAINSFNELNRTDYKFEKVEKANSQLWEVGVNSYITFQANDASAVSTTFQALVWAGPKREVIVRFCRIKAAIVRFMKFVYRAPLASPCCCSLMFSLKIETPLYV</sequence>
<dbReference type="Proteomes" id="UP001630127">
    <property type="component" value="Unassembled WGS sequence"/>
</dbReference>
<dbReference type="EMBL" id="JBJUIK010000008">
    <property type="protein sequence ID" value="KAL3519868.1"/>
    <property type="molecule type" value="Genomic_DNA"/>
</dbReference>
<evidence type="ECO:0000256" key="1">
    <source>
        <dbReference type="SAM" id="MobiDB-lite"/>
    </source>
</evidence>
<dbReference type="PANTHER" id="PTHR31260">
    <property type="entry name" value="CYSTATIN/MONELLIN SUPERFAMILY PROTEIN"/>
    <property type="match status" value="1"/>
</dbReference>
<dbReference type="Gene3D" id="3.10.450.10">
    <property type="match status" value="1"/>
</dbReference>
<reference evidence="3 4" key="1">
    <citation type="submission" date="2024-11" db="EMBL/GenBank/DDBJ databases">
        <title>A near-complete genome assembly of Cinchona calisaya.</title>
        <authorList>
            <person name="Lian D.C."/>
            <person name="Zhao X.W."/>
            <person name="Wei L."/>
        </authorList>
    </citation>
    <scope>NUCLEOTIDE SEQUENCE [LARGE SCALE GENOMIC DNA]</scope>
    <source>
        <tissue evidence="3">Nenye</tissue>
    </source>
</reference>
<evidence type="ECO:0000313" key="3">
    <source>
        <dbReference type="EMBL" id="KAL3519868.1"/>
    </source>
</evidence>
<feature type="domain" description="Peptidase C1A papain C-terminal" evidence="2">
    <location>
        <begin position="5"/>
        <end position="212"/>
    </location>
</feature>
<dbReference type="InterPro" id="IPR000668">
    <property type="entry name" value="Peptidase_C1A_C"/>
</dbReference>
<name>A0ABD2ZKM0_9GENT</name>
<dbReference type="InterPro" id="IPR038765">
    <property type="entry name" value="Papain-like_cys_pep_sf"/>
</dbReference>
<dbReference type="SMART" id="SM00645">
    <property type="entry name" value="Pept_C1"/>
    <property type="match status" value="1"/>
</dbReference>
<keyword evidence="4" id="KW-1185">Reference proteome</keyword>
<dbReference type="SUPFAM" id="SSF54001">
    <property type="entry name" value="Cysteine proteinases"/>
    <property type="match status" value="1"/>
</dbReference>
<dbReference type="Pfam" id="PF00112">
    <property type="entry name" value="Peptidase_C1"/>
    <property type="match status" value="1"/>
</dbReference>
<dbReference type="Gene3D" id="3.90.70.10">
    <property type="entry name" value="Cysteine proteinases"/>
    <property type="match status" value="1"/>
</dbReference>
<protein>
    <recommendedName>
        <fullName evidence="2">Peptidase C1A papain C-terminal domain-containing protein</fullName>
    </recommendedName>
</protein>